<dbReference type="Gene3D" id="1.20.1280.50">
    <property type="match status" value="1"/>
</dbReference>
<dbReference type="Proteomes" id="UP001215280">
    <property type="component" value="Unassembled WGS sequence"/>
</dbReference>
<evidence type="ECO:0000259" key="1">
    <source>
        <dbReference type="Pfam" id="PF12937"/>
    </source>
</evidence>
<dbReference type="Pfam" id="PF12937">
    <property type="entry name" value="F-box-like"/>
    <property type="match status" value="1"/>
</dbReference>
<organism evidence="2 3">
    <name type="scientific">Mycena maculata</name>
    <dbReference type="NCBI Taxonomy" id="230809"/>
    <lineage>
        <taxon>Eukaryota</taxon>
        <taxon>Fungi</taxon>
        <taxon>Dikarya</taxon>
        <taxon>Basidiomycota</taxon>
        <taxon>Agaricomycotina</taxon>
        <taxon>Agaricomycetes</taxon>
        <taxon>Agaricomycetidae</taxon>
        <taxon>Agaricales</taxon>
        <taxon>Marasmiineae</taxon>
        <taxon>Mycenaceae</taxon>
        <taxon>Mycena</taxon>
    </lineage>
</organism>
<feature type="domain" description="F-box" evidence="1">
    <location>
        <begin position="15"/>
        <end position="70"/>
    </location>
</feature>
<name>A0AAD7HDN1_9AGAR</name>
<dbReference type="InterPro" id="IPR001810">
    <property type="entry name" value="F-box_dom"/>
</dbReference>
<dbReference type="InterPro" id="IPR036047">
    <property type="entry name" value="F-box-like_dom_sf"/>
</dbReference>
<evidence type="ECO:0000313" key="2">
    <source>
        <dbReference type="EMBL" id="KAJ7718359.1"/>
    </source>
</evidence>
<proteinExistence type="predicted"/>
<dbReference type="EMBL" id="JARJLG010000307">
    <property type="protein sequence ID" value="KAJ7718359.1"/>
    <property type="molecule type" value="Genomic_DNA"/>
</dbReference>
<reference evidence="2" key="1">
    <citation type="submission" date="2023-03" db="EMBL/GenBank/DDBJ databases">
        <title>Massive genome expansion in bonnet fungi (Mycena s.s.) driven by repeated elements and novel gene families across ecological guilds.</title>
        <authorList>
            <consortium name="Lawrence Berkeley National Laboratory"/>
            <person name="Harder C.B."/>
            <person name="Miyauchi S."/>
            <person name="Viragh M."/>
            <person name="Kuo A."/>
            <person name="Thoen E."/>
            <person name="Andreopoulos B."/>
            <person name="Lu D."/>
            <person name="Skrede I."/>
            <person name="Drula E."/>
            <person name="Henrissat B."/>
            <person name="Morin E."/>
            <person name="Kohler A."/>
            <person name="Barry K."/>
            <person name="LaButti K."/>
            <person name="Morin E."/>
            <person name="Salamov A."/>
            <person name="Lipzen A."/>
            <person name="Mereny Z."/>
            <person name="Hegedus B."/>
            <person name="Baldrian P."/>
            <person name="Stursova M."/>
            <person name="Weitz H."/>
            <person name="Taylor A."/>
            <person name="Grigoriev I.V."/>
            <person name="Nagy L.G."/>
            <person name="Martin F."/>
            <person name="Kauserud H."/>
        </authorList>
    </citation>
    <scope>NUCLEOTIDE SEQUENCE</scope>
    <source>
        <strain evidence="2">CBHHK188m</strain>
    </source>
</reference>
<protein>
    <recommendedName>
        <fullName evidence="1">F-box domain-containing protein</fullName>
    </recommendedName>
</protein>
<evidence type="ECO:0000313" key="3">
    <source>
        <dbReference type="Proteomes" id="UP001215280"/>
    </source>
</evidence>
<comment type="caution">
    <text evidence="2">The sequence shown here is derived from an EMBL/GenBank/DDBJ whole genome shotgun (WGS) entry which is preliminary data.</text>
</comment>
<dbReference type="AlphaFoldDB" id="A0AAD7HDN1"/>
<accession>A0AAD7HDN1</accession>
<keyword evidence="3" id="KW-1185">Reference proteome</keyword>
<gene>
    <name evidence="2" type="ORF">DFH07DRAFT_1068058</name>
</gene>
<dbReference type="SUPFAM" id="SSF81383">
    <property type="entry name" value="F-box domain"/>
    <property type="match status" value="1"/>
</dbReference>
<sequence length="142" mass="15903">MTLQAESDSIVYPVLSLPSELASFIFFHCTPSSTPPPQPSSLESPLRLSQVCRHWRDIAISTPELWQCIAFVSPVPSDLRSVEMLGTWLSRSGRHPLNISLDCVDPEYASHLIDACRVHAHRWQDTDLTLLAEALARLEDPL</sequence>